<feature type="non-terminal residue" evidence="1">
    <location>
        <position position="1"/>
    </location>
</feature>
<proteinExistence type="predicted"/>
<evidence type="ECO:0000313" key="2">
    <source>
        <dbReference type="Proteomes" id="UP000186817"/>
    </source>
</evidence>
<evidence type="ECO:0000313" key="1">
    <source>
        <dbReference type="EMBL" id="OLP90810.1"/>
    </source>
</evidence>
<gene>
    <name evidence="1" type="ORF">AK812_SmicGene27588</name>
</gene>
<reference evidence="1 2" key="1">
    <citation type="submission" date="2016-02" db="EMBL/GenBank/DDBJ databases">
        <title>Genome analysis of coral dinoflagellate symbionts highlights evolutionary adaptations to a symbiotic lifestyle.</title>
        <authorList>
            <person name="Aranda M."/>
            <person name="Li Y."/>
            <person name="Liew Y.J."/>
            <person name="Baumgarten S."/>
            <person name="Simakov O."/>
            <person name="Wilson M."/>
            <person name="Piel J."/>
            <person name="Ashoor H."/>
            <person name="Bougouffa S."/>
            <person name="Bajic V.B."/>
            <person name="Ryu T."/>
            <person name="Ravasi T."/>
            <person name="Bayer T."/>
            <person name="Micklem G."/>
            <person name="Kim H."/>
            <person name="Bhak J."/>
            <person name="Lajeunesse T.C."/>
            <person name="Voolstra C.R."/>
        </authorList>
    </citation>
    <scope>NUCLEOTIDE SEQUENCE [LARGE SCALE GENOMIC DNA]</scope>
    <source>
        <strain evidence="1 2">CCMP2467</strain>
    </source>
</reference>
<organism evidence="1 2">
    <name type="scientific">Symbiodinium microadriaticum</name>
    <name type="common">Dinoflagellate</name>
    <name type="synonym">Zooxanthella microadriatica</name>
    <dbReference type="NCBI Taxonomy" id="2951"/>
    <lineage>
        <taxon>Eukaryota</taxon>
        <taxon>Sar</taxon>
        <taxon>Alveolata</taxon>
        <taxon>Dinophyceae</taxon>
        <taxon>Suessiales</taxon>
        <taxon>Symbiodiniaceae</taxon>
        <taxon>Symbiodinium</taxon>
    </lineage>
</organism>
<dbReference type="EMBL" id="LSRX01000694">
    <property type="protein sequence ID" value="OLP90810.1"/>
    <property type="molecule type" value="Genomic_DNA"/>
</dbReference>
<comment type="caution">
    <text evidence="1">The sequence shown here is derived from an EMBL/GenBank/DDBJ whole genome shotgun (WGS) entry which is preliminary data.</text>
</comment>
<sequence length="101" mass="10927">ALFHCLVSKFFKNGTKMGKTILTAHVLAMTTLFTDSHSKGQMSGASLFASVCFFSILAACKAMEELRARCRGGSQTSSHDRDPSIGRFQEIGVSLCELSFA</sequence>
<accession>A0A1Q9D6L4</accession>
<dbReference type="Proteomes" id="UP000186817">
    <property type="component" value="Unassembled WGS sequence"/>
</dbReference>
<keyword evidence="2" id="KW-1185">Reference proteome</keyword>
<protein>
    <submittedName>
        <fullName evidence="1">Uncharacterized protein</fullName>
    </submittedName>
</protein>
<dbReference type="AlphaFoldDB" id="A0A1Q9D6L4"/>
<name>A0A1Q9D6L4_SYMMI</name>